<evidence type="ECO:0000256" key="1">
    <source>
        <dbReference type="ARBA" id="ARBA00022490"/>
    </source>
</evidence>
<dbReference type="SUPFAM" id="SSF46785">
    <property type="entry name" value="Winged helix' DNA-binding domain"/>
    <property type="match status" value="2"/>
</dbReference>
<evidence type="ECO:0000313" key="6">
    <source>
        <dbReference type="EMBL" id="NYE84703.1"/>
    </source>
</evidence>
<dbReference type="AlphaFoldDB" id="A0A7Y9LPN2"/>
<organism evidence="6 7">
    <name type="scientific">Pigmentiphaga litoralis</name>
    <dbReference type="NCBI Taxonomy" id="516702"/>
    <lineage>
        <taxon>Bacteria</taxon>
        <taxon>Pseudomonadati</taxon>
        <taxon>Pseudomonadota</taxon>
        <taxon>Betaproteobacteria</taxon>
        <taxon>Burkholderiales</taxon>
        <taxon>Alcaligenaceae</taxon>
        <taxon>Pigmentiphaga</taxon>
    </lineage>
</organism>
<dbReference type="GO" id="GO:0051304">
    <property type="term" value="P:chromosome separation"/>
    <property type="evidence" value="ECO:0007669"/>
    <property type="project" value="InterPro"/>
</dbReference>
<dbReference type="InterPro" id="IPR005234">
    <property type="entry name" value="ScpB_csome_segregation"/>
</dbReference>
<keyword evidence="7" id="KW-1185">Reference proteome</keyword>
<keyword evidence="1" id="KW-0963">Cytoplasm</keyword>
<dbReference type="Gene3D" id="1.10.10.10">
    <property type="entry name" value="Winged helix-like DNA-binding domain superfamily/Winged helix DNA-binding domain"/>
    <property type="match status" value="2"/>
</dbReference>
<evidence type="ECO:0000256" key="2">
    <source>
        <dbReference type="ARBA" id="ARBA00022618"/>
    </source>
</evidence>
<feature type="region of interest" description="Disordered" evidence="5">
    <location>
        <begin position="184"/>
        <end position="294"/>
    </location>
</feature>
<feature type="compositionally biased region" description="Low complexity" evidence="5">
    <location>
        <begin position="223"/>
        <end position="232"/>
    </location>
</feature>
<name>A0A7Y9LPN2_9BURK</name>
<reference evidence="6 7" key="1">
    <citation type="submission" date="2020-07" db="EMBL/GenBank/DDBJ databases">
        <title>Genomic Encyclopedia of Type Strains, Phase IV (KMG-V): Genome sequencing to study the core and pangenomes of soil and plant-associated prokaryotes.</title>
        <authorList>
            <person name="Whitman W."/>
        </authorList>
    </citation>
    <scope>NUCLEOTIDE SEQUENCE [LARGE SCALE GENOMIC DNA]</scope>
    <source>
        <strain evidence="6 7">SAS40</strain>
    </source>
</reference>
<sequence>MNTSEARLVLETALLCAQEPLQLYELRKLFADEVGNDTLRGLLDDIRIAWQDRGIELVALSSGWRFQSRLSMRPYLERLSPEKPPRYSRAVMETLAIVAYRQPVTRGDIEEIRGVTVSTQVIKALEDRDWIEVIGHRDAPGRPALFGTTRHFLDDLGLKALDELPPLETTEAVAALSGLGEPEGLAFGPAADDVTALPSMTEPPAVDASGADPESPDVDGDAAVDATPVTAVSGPTMPDEAPATDATESPEEAGAPQDGPESDVVEPRADAPTVAPDAEDDDPSLRQTGKNDKS</sequence>
<protein>
    <submittedName>
        <fullName evidence="6">Segregation and condensation protein B</fullName>
    </submittedName>
</protein>
<keyword evidence="2" id="KW-0132">Cell division</keyword>
<evidence type="ECO:0000256" key="3">
    <source>
        <dbReference type="ARBA" id="ARBA00022829"/>
    </source>
</evidence>
<accession>A0A7Y9LPN2</accession>
<evidence type="ECO:0000313" key="7">
    <source>
        <dbReference type="Proteomes" id="UP000542125"/>
    </source>
</evidence>
<dbReference type="InterPro" id="IPR036390">
    <property type="entry name" value="WH_DNA-bd_sf"/>
</dbReference>
<evidence type="ECO:0000256" key="4">
    <source>
        <dbReference type="ARBA" id="ARBA00023306"/>
    </source>
</evidence>
<dbReference type="GO" id="GO:0051301">
    <property type="term" value="P:cell division"/>
    <property type="evidence" value="ECO:0007669"/>
    <property type="project" value="UniProtKB-KW"/>
</dbReference>
<dbReference type="Proteomes" id="UP000542125">
    <property type="component" value="Unassembled WGS sequence"/>
</dbReference>
<dbReference type="PANTHER" id="PTHR34298:SF2">
    <property type="entry name" value="SEGREGATION AND CONDENSATION PROTEIN B"/>
    <property type="match status" value="1"/>
</dbReference>
<dbReference type="NCBIfam" id="TIGR00281">
    <property type="entry name" value="SMC-Scp complex subunit ScpB"/>
    <property type="match status" value="1"/>
</dbReference>
<dbReference type="RefSeq" id="WP_179588363.1">
    <property type="nucleotide sequence ID" value="NZ_JACBYR010000001.1"/>
</dbReference>
<keyword evidence="3" id="KW-0159">Chromosome partition</keyword>
<dbReference type="PANTHER" id="PTHR34298">
    <property type="entry name" value="SEGREGATION AND CONDENSATION PROTEIN B"/>
    <property type="match status" value="1"/>
</dbReference>
<dbReference type="EMBL" id="JACBYR010000001">
    <property type="protein sequence ID" value="NYE84703.1"/>
    <property type="molecule type" value="Genomic_DNA"/>
</dbReference>
<gene>
    <name evidence="6" type="ORF">FHW18_003974</name>
</gene>
<dbReference type="Pfam" id="PF04079">
    <property type="entry name" value="SMC_ScpB"/>
    <property type="match status" value="1"/>
</dbReference>
<comment type="caution">
    <text evidence="6">The sequence shown here is derived from an EMBL/GenBank/DDBJ whole genome shotgun (WGS) entry which is preliminary data.</text>
</comment>
<dbReference type="InterPro" id="IPR036388">
    <property type="entry name" value="WH-like_DNA-bd_sf"/>
</dbReference>
<proteinExistence type="predicted"/>
<keyword evidence="4" id="KW-0131">Cell cycle</keyword>
<evidence type="ECO:0000256" key="5">
    <source>
        <dbReference type="SAM" id="MobiDB-lite"/>
    </source>
</evidence>